<feature type="compositionally biased region" description="Basic and acidic residues" evidence="6">
    <location>
        <begin position="1067"/>
        <end position="1079"/>
    </location>
</feature>
<dbReference type="CDD" id="cd00167">
    <property type="entry name" value="SANT"/>
    <property type="match status" value="4"/>
</dbReference>
<feature type="coiled-coil region" evidence="5">
    <location>
        <begin position="342"/>
        <end position="376"/>
    </location>
</feature>
<feature type="region of interest" description="Disordered" evidence="6">
    <location>
        <begin position="1177"/>
        <end position="1198"/>
    </location>
</feature>
<feature type="domain" description="Myb-like" evidence="7">
    <location>
        <begin position="477"/>
        <end position="524"/>
    </location>
</feature>
<feature type="compositionally biased region" description="Low complexity" evidence="6">
    <location>
        <begin position="1506"/>
        <end position="1517"/>
    </location>
</feature>
<dbReference type="Pfam" id="PF13921">
    <property type="entry name" value="Myb_DNA-bind_6"/>
    <property type="match status" value="2"/>
</dbReference>
<feature type="region of interest" description="Disordered" evidence="6">
    <location>
        <begin position="937"/>
        <end position="1003"/>
    </location>
</feature>
<feature type="domain" description="Myb-like" evidence="7">
    <location>
        <begin position="579"/>
        <end position="630"/>
    </location>
</feature>
<feature type="non-terminal residue" evidence="10">
    <location>
        <position position="1664"/>
    </location>
</feature>
<dbReference type="SUPFAM" id="SSF46689">
    <property type="entry name" value="Homeodomain-like"/>
    <property type="match status" value="4"/>
</dbReference>
<dbReference type="PROSITE" id="PS51294">
    <property type="entry name" value="HTH_MYB"/>
    <property type="match status" value="4"/>
</dbReference>
<dbReference type="InterPro" id="IPR017930">
    <property type="entry name" value="Myb_dom"/>
</dbReference>
<keyword evidence="5" id="KW-0175">Coiled coil</keyword>
<feature type="compositionally biased region" description="Polar residues" evidence="6">
    <location>
        <begin position="1595"/>
        <end position="1604"/>
    </location>
</feature>
<feature type="domain" description="HTH myb-type" evidence="9">
    <location>
        <begin position="528"/>
        <end position="582"/>
    </location>
</feature>
<feature type="region of interest" description="Disordered" evidence="6">
    <location>
        <begin position="844"/>
        <end position="908"/>
    </location>
</feature>
<comment type="caution">
    <text evidence="10">The sequence shown here is derived from an EMBL/GenBank/DDBJ whole genome shotgun (WGS) entry which is preliminary data.</text>
</comment>
<dbReference type="SMART" id="SM00717">
    <property type="entry name" value="SANT"/>
    <property type="match status" value="5"/>
</dbReference>
<feature type="compositionally biased region" description="Polar residues" evidence="6">
    <location>
        <begin position="1647"/>
        <end position="1656"/>
    </location>
</feature>
<evidence type="ECO:0000256" key="2">
    <source>
        <dbReference type="ARBA" id="ARBA00023125"/>
    </source>
</evidence>
<evidence type="ECO:0000256" key="3">
    <source>
        <dbReference type="ARBA" id="ARBA00023163"/>
    </source>
</evidence>
<feature type="domain" description="SANT" evidence="8">
    <location>
        <begin position="531"/>
        <end position="572"/>
    </location>
</feature>
<dbReference type="InterPro" id="IPR001005">
    <property type="entry name" value="SANT/Myb"/>
</dbReference>
<proteinExistence type="predicted"/>
<evidence type="ECO:0000259" key="7">
    <source>
        <dbReference type="PROSITE" id="PS50090"/>
    </source>
</evidence>
<dbReference type="PANTHER" id="PTHR46621:SF1">
    <property type="entry name" value="SNRNA-ACTIVATING PROTEIN COMPLEX SUBUNIT 4"/>
    <property type="match status" value="1"/>
</dbReference>
<feature type="compositionally biased region" description="Polar residues" evidence="6">
    <location>
        <begin position="844"/>
        <end position="866"/>
    </location>
</feature>
<feature type="compositionally biased region" description="Polar residues" evidence="6">
    <location>
        <begin position="1543"/>
        <end position="1552"/>
    </location>
</feature>
<name>A0ABN8MSC9_9CNID</name>
<keyword evidence="2" id="KW-0238">DNA-binding</keyword>
<feature type="domain" description="HTH myb-type" evidence="9">
    <location>
        <begin position="425"/>
        <end position="476"/>
    </location>
</feature>
<feature type="domain" description="HTH myb-type" evidence="9">
    <location>
        <begin position="584"/>
        <end position="634"/>
    </location>
</feature>
<feature type="domain" description="SANT" evidence="8">
    <location>
        <begin position="582"/>
        <end position="634"/>
    </location>
</feature>
<feature type="compositionally biased region" description="Basic residues" evidence="6">
    <location>
        <begin position="692"/>
        <end position="703"/>
    </location>
</feature>
<evidence type="ECO:0000256" key="4">
    <source>
        <dbReference type="ARBA" id="ARBA00023242"/>
    </source>
</evidence>
<dbReference type="Proteomes" id="UP001159405">
    <property type="component" value="Unassembled WGS sequence"/>
</dbReference>
<feature type="compositionally biased region" description="Basic and acidic residues" evidence="6">
    <location>
        <begin position="871"/>
        <end position="882"/>
    </location>
</feature>
<feature type="compositionally biased region" description="Polar residues" evidence="6">
    <location>
        <begin position="1080"/>
        <end position="1092"/>
    </location>
</feature>
<feature type="region of interest" description="Disordered" evidence="6">
    <location>
        <begin position="1315"/>
        <end position="1338"/>
    </location>
</feature>
<feature type="region of interest" description="Disordered" evidence="6">
    <location>
        <begin position="659"/>
        <end position="812"/>
    </location>
</feature>
<gene>
    <name evidence="10" type="ORF">PLOB_00025338</name>
</gene>
<dbReference type="PROSITE" id="PS51293">
    <property type="entry name" value="SANT"/>
    <property type="match status" value="2"/>
</dbReference>
<feature type="compositionally biased region" description="Acidic residues" evidence="6">
    <location>
        <begin position="729"/>
        <end position="746"/>
    </location>
</feature>
<keyword evidence="4" id="KW-0539">Nucleus</keyword>
<feature type="compositionally biased region" description="Acidic residues" evidence="6">
    <location>
        <begin position="39"/>
        <end position="51"/>
    </location>
</feature>
<sequence>MSTSKAEDRDVSERKLLVDDIERIRQVLHTGAASKLSSDEEEEEESDEDGQEGCREVFLGSTSVNLQHQIDAQLALEQNSQVAFPGTVLEPVYVGQQSSFNAGQDSSAQGVSDVLSHHQLANSNLFPAHRSGNLCSDDYTITELQPVNCQPSTSSLPNVSYSSVSSSFTNVPSTSDPCTSLSSANQEGLNNSTWPAIDNQFFDPRDVEGLDQEEDGRFSDGEEENIEDMEMRNKIQQCLILNRDYQIAVLDELERIELALAKNKEKQLGLHQMRANKDEGKPEGHTLMKFAYPYFRDTGLVGPPDNEDTKVKRQTCQVDGYLIQEKIWNAKEKERLAEGVKMQNLENKLSPILQKIQKLELKNVKTSSDLKELEDLKAESRRIKSIPKDKLAYDLEGIDWDKISSIYVPKRTSFQCRLQWCNFDHPDVNRTPWTKDEDKKLLQLAKDPNMTWVDIAQTLQTKRTPIHCYERYQRSLNKNLLKSKWTPEDDKLLLDVVRVVGVGNWARVASFLEGRQGDQCMHRYTQTLQMVRKGKWTEEEDELLRKAIEKYGTSWNKLSEMVPGRSGPQCRERWVNALDPKIDKGAWTKIQDQKLLENVEKFGQGNWSKIARAIGNRTDNQCWRRWIVLRKDDFLYYRQNTLRKKRELVANFTGRRQERPSLRPEDLDIPDVPVVKKARGRIPLPPEESRERRRLTRQRFREKKRAEKIRAEEEAKAKMVQEAEQTEAANEDEQEESEDMRDDNEEVKEVAKKPRNRKAGVNRARIQQPHSRELMKNSPTKRELMKNSPTKRRNIGEMKRKNQKGASAEDKTSAVSGFLGPFSLLLQAFSIDIPTVLKAIQNTSTNPASSHTNVTTTAEPSVSLENTAAVDEQKEQAGDATRKQQSQASHAPGKSQLPSSNISQSNMHREASDGMLENQTRGDQGRQRNLQNAESDLQLPKEKSNMCDHQGNKNPNKGNTPIGLQSARKDNGTTAAEPMRATPSATSQAPRTRAPAIPPLPPSFTTLRTFKALLQLRPELQRIAALLNPSPECGTARSQAHQPPLASACQAVPSGSHGNKESGALRVIRDVESEKDKQTMSKSGDSETTSSEHGVVTVARAVGAKPSNNVKESTGLCVSVGNITTDDTSKTGLTQLNKQVPEIAPSDRTLIQPASALQTPSNEAGHASFRADKQTNASINTSLPPHGGSSIVENNNQGPTAVTRSRAYRNSYEYKLLSSRFSSLFLWPALLSKIPVRFTSQFGPSFAQQHPPPKLSIYPKPPEETRPKKRKSGKTIQVPHPKRRHPGLAAVRMASTASFTTPAQQLCTLAKGSAIRKESNPAETAGTAAPPEEDAASTDTNEVVFAASQLVSLHSATKSRAASRDQGKRSYNTRLPVKRRRVIESSSSSSDDETFVIDERQWRSQNEDNRPARVTRQTTRRLAMVPEERVGTVTSAQGTSSSPIQQVGSNSNVNAVISIPSDSTDEAPPKSPVLVVRTRGQDDAPEQVSRVTANQNATPSKRSRNNSEACSPSTSSSSRRKNPRPLIVSTGEQEDAPEEESRATANQNATPSKRSRNNSEACNPSPSSSSRRKNPRPLIVSTEEQEDAPEEESRATANQNATPSKRSRNNSEACNPSPSSSSRRKNPRPLIVSTEEQEDAPEEESRATANQNATPSKRSRNNSE</sequence>
<accession>A0ABN8MSC9</accession>
<dbReference type="PROSITE" id="PS50090">
    <property type="entry name" value="MYB_LIKE"/>
    <property type="match status" value="4"/>
</dbReference>
<dbReference type="EMBL" id="CALNXK010000003">
    <property type="protein sequence ID" value="CAH3034810.1"/>
    <property type="molecule type" value="Genomic_DNA"/>
</dbReference>
<evidence type="ECO:0000256" key="6">
    <source>
        <dbReference type="SAM" id="MobiDB-lite"/>
    </source>
</evidence>
<feature type="compositionally biased region" description="Low complexity" evidence="6">
    <location>
        <begin position="1558"/>
        <end position="1569"/>
    </location>
</feature>
<feature type="compositionally biased region" description="Basic and acidic residues" evidence="6">
    <location>
        <begin position="770"/>
        <end position="785"/>
    </location>
</feature>
<dbReference type="Pfam" id="PF00249">
    <property type="entry name" value="Myb_DNA-binding"/>
    <property type="match status" value="1"/>
</dbReference>
<reference evidence="10 11" key="1">
    <citation type="submission" date="2022-05" db="EMBL/GenBank/DDBJ databases">
        <authorList>
            <consortium name="Genoscope - CEA"/>
            <person name="William W."/>
        </authorList>
    </citation>
    <scope>NUCLEOTIDE SEQUENCE [LARGE SCALE GENOMIC DNA]</scope>
</reference>
<feature type="domain" description="Myb-like" evidence="7">
    <location>
        <begin position="425"/>
        <end position="476"/>
    </location>
</feature>
<feature type="compositionally biased region" description="Polar residues" evidence="6">
    <location>
        <begin position="952"/>
        <end position="963"/>
    </location>
</feature>
<feature type="region of interest" description="Disordered" evidence="6">
    <location>
        <begin position="29"/>
        <end position="52"/>
    </location>
</feature>
<dbReference type="Gene3D" id="1.10.10.60">
    <property type="entry name" value="Homeodomain-like"/>
    <property type="match status" value="5"/>
</dbReference>
<feature type="compositionally biased region" description="Polar residues" evidence="6">
    <location>
        <begin position="1432"/>
        <end position="1455"/>
    </location>
</feature>
<evidence type="ECO:0000313" key="11">
    <source>
        <dbReference type="Proteomes" id="UP001159405"/>
    </source>
</evidence>
<feature type="domain" description="Myb-like" evidence="7">
    <location>
        <begin position="528"/>
        <end position="578"/>
    </location>
</feature>
<dbReference type="InterPro" id="IPR017884">
    <property type="entry name" value="SANT_dom"/>
</dbReference>
<dbReference type="InterPro" id="IPR009057">
    <property type="entry name" value="Homeodomain-like_sf"/>
</dbReference>
<feature type="compositionally biased region" description="Low complexity" evidence="6">
    <location>
        <begin position="1610"/>
        <end position="1621"/>
    </location>
</feature>
<evidence type="ECO:0000259" key="8">
    <source>
        <dbReference type="PROSITE" id="PS51293"/>
    </source>
</evidence>
<feature type="compositionally biased region" description="Polar residues" evidence="6">
    <location>
        <begin position="896"/>
        <end position="906"/>
    </location>
</feature>
<feature type="region of interest" description="Disordered" evidence="6">
    <location>
        <begin position="1244"/>
        <end position="1287"/>
    </location>
</feature>
<dbReference type="InterPro" id="IPR051575">
    <property type="entry name" value="Myb-like_DNA-bd"/>
</dbReference>
<feature type="region of interest" description="Disordered" evidence="6">
    <location>
        <begin position="1044"/>
        <end position="1093"/>
    </location>
</feature>
<feature type="compositionally biased region" description="Basic and acidic residues" evidence="6">
    <location>
        <begin position="1397"/>
        <end position="1411"/>
    </location>
</feature>
<keyword evidence="3" id="KW-0804">Transcription</keyword>
<feature type="compositionally biased region" description="Polar residues" evidence="6">
    <location>
        <begin position="1489"/>
        <end position="1500"/>
    </location>
</feature>
<keyword evidence="11" id="KW-1185">Reference proteome</keyword>
<organism evidence="10 11">
    <name type="scientific">Porites lobata</name>
    <dbReference type="NCBI Taxonomy" id="104759"/>
    <lineage>
        <taxon>Eukaryota</taxon>
        <taxon>Metazoa</taxon>
        <taxon>Cnidaria</taxon>
        <taxon>Anthozoa</taxon>
        <taxon>Hexacorallia</taxon>
        <taxon>Scleractinia</taxon>
        <taxon>Fungiina</taxon>
        <taxon>Poritidae</taxon>
        <taxon>Porites</taxon>
    </lineage>
</organism>
<evidence type="ECO:0000313" key="10">
    <source>
        <dbReference type="EMBL" id="CAH3034810.1"/>
    </source>
</evidence>
<dbReference type="PANTHER" id="PTHR46621">
    <property type="entry name" value="SNRNA-ACTIVATING PROTEIN COMPLEX SUBUNIT 4"/>
    <property type="match status" value="1"/>
</dbReference>
<protein>
    <submittedName>
        <fullName evidence="10">Uncharacterized protein</fullName>
    </submittedName>
</protein>
<feature type="region of interest" description="Disordered" evidence="6">
    <location>
        <begin position="1354"/>
        <end position="1664"/>
    </location>
</feature>
<feature type="compositionally biased region" description="Low complexity" evidence="6">
    <location>
        <begin position="1321"/>
        <end position="1330"/>
    </location>
</feature>
<feature type="compositionally biased region" description="Basic and acidic residues" evidence="6">
    <location>
        <begin position="704"/>
        <end position="721"/>
    </location>
</feature>
<evidence type="ECO:0000256" key="5">
    <source>
        <dbReference type="SAM" id="Coils"/>
    </source>
</evidence>
<feature type="domain" description="HTH myb-type" evidence="9">
    <location>
        <begin position="477"/>
        <end position="523"/>
    </location>
</feature>
<evidence type="ECO:0000259" key="9">
    <source>
        <dbReference type="PROSITE" id="PS51294"/>
    </source>
</evidence>
<evidence type="ECO:0000256" key="1">
    <source>
        <dbReference type="ARBA" id="ARBA00023015"/>
    </source>
</evidence>
<keyword evidence="1" id="KW-0805">Transcription regulation</keyword>